<proteinExistence type="predicted"/>
<gene>
    <name evidence="1" type="ORF">LSAT_V11C900495080</name>
</gene>
<dbReference type="EMBL" id="NBSK02000009">
    <property type="protein sequence ID" value="KAJ0187301.1"/>
    <property type="molecule type" value="Genomic_DNA"/>
</dbReference>
<name>A0A9R1UHZ3_LACSA</name>
<protein>
    <submittedName>
        <fullName evidence="1">Uncharacterized protein</fullName>
    </submittedName>
</protein>
<evidence type="ECO:0000313" key="2">
    <source>
        <dbReference type="Proteomes" id="UP000235145"/>
    </source>
</evidence>
<evidence type="ECO:0000313" key="1">
    <source>
        <dbReference type="EMBL" id="KAJ0187301.1"/>
    </source>
</evidence>
<sequence length="397" mass="45163">MSDQSINIVRQTQNVNTFTTPPKHNTTIQYCPSFTDVRTPFSNITNVINPLSNNRNDIISFDKYTTSKLANKRQYHVLSNEMTSKNASTVTTSSSSIKLNPGCHKLKTKTRHLSPIPLIDLTEDVENIHQVNNENLIVGISNEYLDHGDQVVVCQTCRAKLWRNESIRGKEKGNTDYSLCCGYGKVQLPDLKNAPPTYERMFRNMDSKSKHFMKNIRRYNSMFSFTSMGGKIDSSINRGNAPYIFRLGGQNYHSIGSLLPAKGSEPKFSQLYIYDTDNEITNRQRCFRGEKDQSTSTDTDIIEDIKVMLDSNNVLVRSYRMVRDTFQKNLEVDMKLRLIGRREQDGRTYNLPTASEVAALIIGDISDSIEKRDIVVQTKNGCLQRISELKNLTLADV</sequence>
<dbReference type="PANTHER" id="PTHR45786">
    <property type="entry name" value="DNA BINDING PROTEIN-LIKE"/>
    <property type="match status" value="1"/>
</dbReference>
<dbReference type="AlphaFoldDB" id="A0A9R1UHZ3"/>
<dbReference type="Proteomes" id="UP000235145">
    <property type="component" value="Unassembled WGS sequence"/>
</dbReference>
<accession>A0A9R1UHZ3</accession>
<dbReference type="PANTHER" id="PTHR45786:SF66">
    <property type="entry name" value="HOOK MOTIF PROTEIN, PUTATIVE-RELATED"/>
    <property type="match status" value="1"/>
</dbReference>
<reference evidence="1 2" key="1">
    <citation type="journal article" date="2017" name="Nat. Commun.">
        <title>Genome assembly with in vitro proximity ligation data and whole-genome triplication in lettuce.</title>
        <authorList>
            <person name="Reyes-Chin-Wo S."/>
            <person name="Wang Z."/>
            <person name="Yang X."/>
            <person name="Kozik A."/>
            <person name="Arikit S."/>
            <person name="Song C."/>
            <person name="Xia L."/>
            <person name="Froenicke L."/>
            <person name="Lavelle D.O."/>
            <person name="Truco M.J."/>
            <person name="Xia R."/>
            <person name="Zhu S."/>
            <person name="Xu C."/>
            <person name="Xu H."/>
            <person name="Xu X."/>
            <person name="Cox K."/>
            <person name="Korf I."/>
            <person name="Meyers B.C."/>
            <person name="Michelmore R.W."/>
        </authorList>
    </citation>
    <scope>NUCLEOTIDE SEQUENCE [LARGE SCALE GENOMIC DNA]</scope>
    <source>
        <strain evidence="2">cv. Salinas</strain>
        <tissue evidence="1">Seedlings</tissue>
    </source>
</reference>
<comment type="caution">
    <text evidence="1">The sequence shown here is derived from an EMBL/GenBank/DDBJ whole genome shotgun (WGS) entry which is preliminary data.</text>
</comment>
<keyword evidence="2" id="KW-1185">Reference proteome</keyword>
<organism evidence="1 2">
    <name type="scientific">Lactuca sativa</name>
    <name type="common">Garden lettuce</name>
    <dbReference type="NCBI Taxonomy" id="4236"/>
    <lineage>
        <taxon>Eukaryota</taxon>
        <taxon>Viridiplantae</taxon>
        <taxon>Streptophyta</taxon>
        <taxon>Embryophyta</taxon>
        <taxon>Tracheophyta</taxon>
        <taxon>Spermatophyta</taxon>
        <taxon>Magnoliopsida</taxon>
        <taxon>eudicotyledons</taxon>
        <taxon>Gunneridae</taxon>
        <taxon>Pentapetalae</taxon>
        <taxon>asterids</taxon>
        <taxon>campanulids</taxon>
        <taxon>Asterales</taxon>
        <taxon>Asteraceae</taxon>
        <taxon>Cichorioideae</taxon>
        <taxon>Cichorieae</taxon>
        <taxon>Lactucinae</taxon>
        <taxon>Lactuca</taxon>
    </lineage>
</organism>